<dbReference type="Gramene" id="C.cajan_45319.t">
    <property type="protein sequence ID" value="C.cajan_45319.t.cds1"/>
    <property type="gene ID" value="C.cajan_45319"/>
</dbReference>
<sequence length="164" mass="18839">MKAECPNLLKKQQEEKKSKRNGKGKRAYIAWEDNDSNTTSDESEYEENNLCLMAVTDQDTIVSDSDLESNPDFDQLQEAFIQIHKEAVKLDALNSKLKNKLKWYENALIKAEQELEDLKHEHENLQTIFNFSEAHCEASSSSKDVCENCKTFEKENSDLKSTLA</sequence>
<dbReference type="Proteomes" id="UP000075243">
    <property type="component" value="Unassembled WGS sequence"/>
</dbReference>
<keyword evidence="4" id="KW-1185">Reference proteome</keyword>
<gene>
    <name evidence="3" type="ORF">KK1_048554</name>
</gene>
<dbReference type="AlphaFoldDB" id="A0A151UI68"/>
<evidence type="ECO:0000256" key="1">
    <source>
        <dbReference type="SAM" id="Coils"/>
    </source>
</evidence>
<dbReference type="OMA" id="YIVWEED"/>
<protein>
    <submittedName>
        <fullName evidence="3">Uncharacterized protein</fullName>
    </submittedName>
</protein>
<proteinExistence type="predicted"/>
<feature type="region of interest" description="Disordered" evidence="2">
    <location>
        <begin position="1"/>
        <end position="45"/>
    </location>
</feature>
<accession>A0A151UI68</accession>
<keyword evidence="1" id="KW-0175">Coiled coil</keyword>
<dbReference type="EMBL" id="AGCT01067132">
    <property type="protein sequence ID" value="KYP79007.1"/>
    <property type="molecule type" value="Genomic_DNA"/>
</dbReference>
<evidence type="ECO:0000313" key="3">
    <source>
        <dbReference type="EMBL" id="KYP79007.1"/>
    </source>
</evidence>
<organism evidence="3 4">
    <name type="scientific">Cajanus cajan</name>
    <name type="common">Pigeon pea</name>
    <name type="synonym">Cajanus indicus</name>
    <dbReference type="NCBI Taxonomy" id="3821"/>
    <lineage>
        <taxon>Eukaryota</taxon>
        <taxon>Viridiplantae</taxon>
        <taxon>Streptophyta</taxon>
        <taxon>Embryophyta</taxon>
        <taxon>Tracheophyta</taxon>
        <taxon>Spermatophyta</taxon>
        <taxon>Magnoliopsida</taxon>
        <taxon>eudicotyledons</taxon>
        <taxon>Gunneridae</taxon>
        <taxon>Pentapetalae</taxon>
        <taxon>rosids</taxon>
        <taxon>fabids</taxon>
        <taxon>Fabales</taxon>
        <taxon>Fabaceae</taxon>
        <taxon>Papilionoideae</taxon>
        <taxon>50 kb inversion clade</taxon>
        <taxon>NPAAA clade</taxon>
        <taxon>indigoferoid/millettioid clade</taxon>
        <taxon>Phaseoleae</taxon>
        <taxon>Cajanus</taxon>
    </lineage>
</organism>
<comment type="caution">
    <text evidence="3">The sequence shown here is derived from an EMBL/GenBank/DDBJ whole genome shotgun (WGS) entry which is preliminary data.</text>
</comment>
<name>A0A151UI68_CAJCA</name>
<feature type="coiled-coil region" evidence="1">
    <location>
        <begin position="94"/>
        <end position="128"/>
    </location>
</feature>
<evidence type="ECO:0000256" key="2">
    <source>
        <dbReference type="SAM" id="MobiDB-lite"/>
    </source>
</evidence>
<reference evidence="3" key="1">
    <citation type="journal article" date="2012" name="Nat. Biotechnol.">
        <title>Draft genome sequence of pigeonpea (Cajanus cajan), an orphan legume crop of resource-poor farmers.</title>
        <authorList>
            <person name="Varshney R.K."/>
            <person name="Chen W."/>
            <person name="Li Y."/>
            <person name="Bharti A.K."/>
            <person name="Saxena R.K."/>
            <person name="Schlueter J.A."/>
            <person name="Donoghue M.T."/>
            <person name="Azam S."/>
            <person name="Fan G."/>
            <person name="Whaley A.M."/>
            <person name="Farmer A.D."/>
            <person name="Sheridan J."/>
            <person name="Iwata A."/>
            <person name="Tuteja R."/>
            <person name="Penmetsa R.V."/>
            <person name="Wu W."/>
            <person name="Upadhyaya H.D."/>
            <person name="Yang S.P."/>
            <person name="Shah T."/>
            <person name="Saxena K.B."/>
            <person name="Michael T."/>
            <person name="McCombie W.R."/>
            <person name="Yang B."/>
            <person name="Zhang G."/>
            <person name="Yang H."/>
            <person name="Wang J."/>
            <person name="Spillane C."/>
            <person name="Cook D.R."/>
            <person name="May G.D."/>
            <person name="Xu X."/>
            <person name="Jackson S.A."/>
        </authorList>
    </citation>
    <scope>NUCLEOTIDE SEQUENCE [LARGE SCALE GENOMIC DNA]</scope>
</reference>
<evidence type="ECO:0000313" key="4">
    <source>
        <dbReference type="Proteomes" id="UP000075243"/>
    </source>
</evidence>